<evidence type="ECO:0000256" key="6">
    <source>
        <dbReference type="ARBA" id="ARBA00023263"/>
    </source>
</evidence>
<dbReference type="OrthoDB" id="7156875at2"/>
<evidence type="ECO:0000313" key="9">
    <source>
        <dbReference type="Proteomes" id="UP000295554"/>
    </source>
</evidence>
<accession>A0A4R5LPA9</accession>
<evidence type="ECO:0000256" key="1">
    <source>
        <dbReference type="ARBA" id="ARBA00004561"/>
    </source>
</evidence>
<proteinExistence type="inferred from homology"/>
<evidence type="ECO:0000313" key="8">
    <source>
        <dbReference type="EMBL" id="TDG12364.1"/>
    </source>
</evidence>
<evidence type="ECO:0000259" key="7">
    <source>
        <dbReference type="PROSITE" id="PS50234"/>
    </source>
</evidence>
<comment type="caution">
    <text evidence="8">The sequence shown here is derived from an EMBL/GenBank/DDBJ whole genome shotgun (WGS) entry which is preliminary data.</text>
</comment>
<comment type="subcellular location">
    <subcellularLocation>
        <location evidence="1">Fimbrium</location>
    </subcellularLocation>
</comment>
<keyword evidence="6" id="KW-0281">Fimbrium</keyword>
<dbReference type="SUPFAM" id="SSF50998">
    <property type="entry name" value="Quinoprotein alcohol dehydrogenase-like"/>
    <property type="match status" value="1"/>
</dbReference>
<evidence type="ECO:0000256" key="5">
    <source>
        <dbReference type="ARBA" id="ARBA00022837"/>
    </source>
</evidence>
<keyword evidence="5" id="KW-0106">Calcium</keyword>
<keyword evidence="9" id="KW-1185">Reference proteome</keyword>
<comment type="similarity">
    <text evidence="2">Belongs to the PilY1 family.</text>
</comment>
<dbReference type="Pfam" id="PF05567">
    <property type="entry name" value="T4P_PilY1"/>
    <property type="match status" value="1"/>
</dbReference>
<dbReference type="PROSITE" id="PS50234">
    <property type="entry name" value="VWFA"/>
    <property type="match status" value="1"/>
</dbReference>
<dbReference type="InterPro" id="IPR011047">
    <property type="entry name" value="Quinoprotein_ADH-like_sf"/>
</dbReference>
<reference evidence="8 9" key="1">
    <citation type="submission" date="2019-03" db="EMBL/GenBank/DDBJ databases">
        <title>Seongchinamella monodicae gen. nov., sp. nov., a novel member of the Gammaproteobacteria isolated from a tidal mudflat of beach.</title>
        <authorList>
            <person name="Yang H.G."/>
            <person name="Kang J.W."/>
            <person name="Lee S.D."/>
        </authorList>
    </citation>
    <scope>NUCLEOTIDE SEQUENCE [LARGE SCALE GENOMIC DNA]</scope>
    <source>
        <strain evidence="8 9">GH4-78</strain>
    </source>
</reference>
<dbReference type="EMBL" id="SMSE01000003">
    <property type="protein sequence ID" value="TDG12364.1"/>
    <property type="molecule type" value="Genomic_DNA"/>
</dbReference>
<organism evidence="8 9">
    <name type="scientific">Seongchinamella unica</name>
    <dbReference type="NCBI Taxonomy" id="2547392"/>
    <lineage>
        <taxon>Bacteria</taxon>
        <taxon>Pseudomonadati</taxon>
        <taxon>Pseudomonadota</taxon>
        <taxon>Gammaproteobacteria</taxon>
        <taxon>Cellvibrionales</taxon>
        <taxon>Halieaceae</taxon>
        <taxon>Seongchinamella</taxon>
    </lineage>
</organism>
<dbReference type="AlphaFoldDB" id="A0A4R5LPA9"/>
<dbReference type="InterPro" id="IPR002035">
    <property type="entry name" value="VWF_A"/>
</dbReference>
<protein>
    <submittedName>
        <fullName evidence="8">Pilus assembly protein PilY</fullName>
    </submittedName>
</protein>
<name>A0A4R5LPA9_9GAMM</name>
<dbReference type="GO" id="GO:0046872">
    <property type="term" value="F:metal ion binding"/>
    <property type="evidence" value="ECO:0007669"/>
    <property type="project" value="UniProtKB-KW"/>
</dbReference>
<evidence type="ECO:0000256" key="3">
    <source>
        <dbReference type="ARBA" id="ARBA00022558"/>
    </source>
</evidence>
<keyword evidence="3" id="KW-1029">Fimbrium biogenesis</keyword>
<gene>
    <name evidence="8" type="ORF">E2F43_12135</name>
</gene>
<evidence type="ECO:0000256" key="2">
    <source>
        <dbReference type="ARBA" id="ARBA00008387"/>
    </source>
</evidence>
<keyword evidence="4" id="KW-0479">Metal-binding</keyword>
<sequence>MNIVKSIIGGLIGGMLSLSAGIAVAEDIDLFLGLPASSTDAPNVLFVIDNTANWAQTSSVTGNAIWDSEQTALADIFDSLDDGIINIGILMYTETGGDDDNVDGGYIRAAIRNMSGTTTDKYIDLIESFDILDDRSNGGKAGLAMMEAYLYFAGLGPQSGNNKVKTDYLTNNNGTTEDNAVWTLPGNALNSKGGSPYNSPIADGYCGKNYIIFISNGAAQDNNADISRGEGILSSLGGDISQISITPSGSAKNPADEWARFMANSPEDITTFTIDVDKVTTGQGPGWSALLQSMADESGGTYCDATSGISDITECVNAALSKILAVNSVFASVALPASSNAQSTFVNQVYIGQFRPDENGNPRWFGNLKQYKLGFDSGSGSNVLRLLDANDDVAIDSGTGFVDECARSFWTPGGTDSYWSYLAPGDRRGECLLVPSSDQSNYPDGPVVEKGGQAYVGRGGLNWATASVSRTVKTTPSSFCGGDTGGPCTTADLTNFDTNNGSVTAVLTNDQINWARGEDIQNEDNDSDGNTGDYRPSLHLDVVHSQPIAVDYANNPADPNVVVFYGANDGMLRAINGNRSASSSFTSAGEEYWAFMPPEFYPHVDRLYDNTTVINFPASGATAGTGGAAKPYGPDGPITAWKDVSNHRYLYSAMRRGGRTIYGFDITTIGSPTLLFRLGCTTPIGDDSGCASGWDEVGQTWSPMQVAEHESGNTYLIMGGGYDPCEDEDDPNTPANHDCSAGTEGDRVYVLHATTGAIANSFQTDRAVPGAVTVVTVSDSDPNIQFAYAADTGGNIYRLSGPAGAAIGTTLPASWELTKIADLGCGDKSDDTCSANRKFLYGPDVIRMPTSGRFGVFVGSGDREKPIYDYGAARSVSNYFYALFDDPNDPTWLTSESATCNESSICADSLTSVDPNTPLATGMTVSDKGWKMALRDDEQVVSAALTVADVINFSTHIPEDPNSLQCDSDLGTATTYNVDYTDGEGDLINIVGGGLVPTPVAGNVILDDGTTVPFCIGCGGENSAIGGSEVTSGINWTQGKSRVYWKIDK</sequence>
<evidence type="ECO:0000256" key="4">
    <source>
        <dbReference type="ARBA" id="ARBA00022723"/>
    </source>
</evidence>
<dbReference type="GO" id="GO:0009289">
    <property type="term" value="C:pilus"/>
    <property type="evidence" value="ECO:0007669"/>
    <property type="project" value="UniProtKB-SubCell"/>
</dbReference>
<feature type="domain" description="VWFA" evidence="7">
    <location>
        <begin position="43"/>
        <end position="323"/>
    </location>
</feature>
<dbReference type="Proteomes" id="UP000295554">
    <property type="component" value="Unassembled WGS sequence"/>
</dbReference>
<dbReference type="RefSeq" id="WP_133213083.1">
    <property type="nucleotide sequence ID" value="NZ_SMSE01000003.1"/>
</dbReference>
<dbReference type="InterPro" id="IPR008707">
    <property type="entry name" value="B-propeller_PilY1"/>
</dbReference>